<evidence type="ECO:0000259" key="7">
    <source>
        <dbReference type="Pfam" id="PF07694"/>
    </source>
</evidence>
<keyword evidence="3 6" id="KW-0812">Transmembrane</keyword>
<evidence type="ECO:0000256" key="5">
    <source>
        <dbReference type="ARBA" id="ARBA00023136"/>
    </source>
</evidence>
<evidence type="ECO:0000256" key="1">
    <source>
        <dbReference type="ARBA" id="ARBA00004651"/>
    </source>
</evidence>
<feature type="transmembrane region" description="Helical" evidence="6">
    <location>
        <begin position="160"/>
        <end position="181"/>
    </location>
</feature>
<evidence type="ECO:0000256" key="6">
    <source>
        <dbReference type="SAM" id="Phobius"/>
    </source>
</evidence>
<organism evidence="9 10">
    <name type="scientific">Desulfobacter hydrogenophilus</name>
    <dbReference type="NCBI Taxonomy" id="2291"/>
    <lineage>
        <taxon>Bacteria</taxon>
        <taxon>Pseudomonadati</taxon>
        <taxon>Thermodesulfobacteriota</taxon>
        <taxon>Desulfobacteria</taxon>
        <taxon>Desulfobacterales</taxon>
        <taxon>Desulfobacteraceae</taxon>
        <taxon>Desulfobacter</taxon>
    </lineage>
</organism>
<dbReference type="Proteomes" id="UP000293902">
    <property type="component" value="Chromosome"/>
</dbReference>
<evidence type="ECO:0000256" key="2">
    <source>
        <dbReference type="ARBA" id="ARBA00022475"/>
    </source>
</evidence>
<reference evidence="9 10" key="1">
    <citation type="submission" date="2018-06" db="EMBL/GenBank/DDBJ databases">
        <title>Complete Genome Sequence of Desulfobacter hydrogenophilus (DSM3380).</title>
        <authorList>
            <person name="Marietou A."/>
            <person name="Schreiber L."/>
            <person name="Marshall I."/>
            <person name="Jorgensen B."/>
        </authorList>
    </citation>
    <scope>NUCLEOTIDE SEQUENCE [LARGE SCALE GENOMIC DNA]</scope>
    <source>
        <strain evidence="9 10">DSM 3380</strain>
    </source>
</reference>
<dbReference type="GO" id="GO:0071555">
    <property type="term" value="P:cell wall organization"/>
    <property type="evidence" value="ECO:0007669"/>
    <property type="project" value="InterPro"/>
</dbReference>
<dbReference type="EMBL" id="CP036313">
    <property type="protein sequence ID" value="QBH12052.1"/>
    <property type="molecule type" value="Genomic_DNA"/>
</dbReference>
<dbReference type="Proteomes" id="UP000248798">
    <property type="component" value="Unassembled WGS sequence"/>
</dbReference>
<dbReference type="EMBL" id="QLNI01000065">
    <property type="protein sequence ID" value="RAM00098.1"/>
    <property type="molecule type" value="Genomic_DNA"/>
</dbReference>
<evidence type="ECO:0000313" key="11">
    <source>
        <dbReference type="Proteomes" id="UP000293902"/>
    </source>
</evidence>
<feature type="transmembrane region" description="Helical" evidence="6">
    <location>
        <begin position="71"/>
        <end position="92"/>
    </location>
</feature>
<feature type="transmembrane region" description="Helical" evidence="6">
    <location>
        <begin position="137"/>
        <end position="154"/>
    </location>
</feature>
<dbReference type="Pfam" id="PF07694">
    <property type="entry name" value="5TM-5TMR_LYT"/>
    <property type="match status" value="1"/>
</dbReference>
<dbReference type="InterPro" id="IPR011620">
    <property type="entry name" value="Sig_transdc_His_kinase_LytS_TM"/>
</dbReference>
<feature type="transmembrane region" description="Helical" evidence="6">
    <location>
        <begin position="104"/>
        <end position="125"/>
    </location>
</feature>
<gene>
    <name evidence="9" type="ORF">DO021_20885</name>
    <name evidence="8" type="ORF">EYB58_03420</name>
</gene>
<keyword evidence="4 6" id="KW-1133">Transmembrane helix</keyword>
<name>A0A328F6I1_9BACT</name>
<keyword evidence="11" id="KW-1185">Reference proteome</keyword>
<dbReference type="GO" id="GO:0005886">
    <property type="term" value="C:plasma membrane"/>
    <property type="evidence" value="ECO:0007669"/>
    <property type="project" value="UniProtKB-SubCell"/>
</dbReference>
<dbReference type="OrthoDB" id="5389501at2"/>
<evidence type="ECO:0000313" key="8">
    <source>
        <dbReference type="EMBL" id="QBH12052.1"/>
    </source>
</evidence>
<evidence type="ECO:0000256" key="4">
    <source>
        <dbReference type="ARBA" id="ARBA00022989"/>
    </source>
</evidence>
<keyword evidence="5 6" id="KW-0472">Membrane</keyword>
<feature type="domain" description="Signal transduction histidine kinase 5TM receptor LytS transmembrane region" evidence="7">
    <location>
        <begin position="36"/>
        <end position="179"/>
    </location>
</feature>
<reference evidence="8 11" key="2">
    <citation type="submission" date="2019-02" db="EMBL/GenBank/DDBJ databases">
        <title>Complete genome sequence of Desulfobacter hydrogenophilus AcRS1.</title>
        <authorList>
            <person name="Marietou A."/>
            <person name="Lund M.B."/>
            <person name="Marshall I.P.G."/>
            <person name="Schreiber L."/>
            <person name="Jorgensen B."/>
        </authorList>
    </citation>
    <scope>NUCLEOTIDE SEQUENCE [LARGE SCALE GENOMIC DNA]</scope>
    <source>
        <strain evidence="8 11">AcRS1</strain>
    </source>
</reference>
<keyword evidence="2" id="KW-1003">Cell membrane</keyword>
<comment type="subcellular location">
    <subcellularLocation>
        <location evidence="1">Cell membrane</location>
        <topology evidence="1">Multi-pass membrane protein</topology>
    </subcellularLocation>
</comment>
<dbReference type="AlphaFoldDB" id="A0A328F6I1"/>
<proteinExistence type="predicted"/>
<feature type="transmembrane region" description="Helical" evidence="6">
    <location>
        <begin position="41"/>
        <end position="59"/>
    </location>
</feature>
<protein>
    <recommendedName>
        <fullName evidence="7">Signal transduction histidine kinase 5TM receptor LytS transmembrane region domain-containing protein</fullName>
    </recommendedName>
</protein>
<dbReference type="GO" id="GO:0000155">
    <property type="term" value="F:phosphorelay sensor kinase activity"/>
    <property type="evidence" value="ECO:0007669"/>
    <property type="project" value="InterPro"/>
</dbReference>
<sequence>MLTISTFIGLINNAALLVSLVLIYDLVVLRQPGEKVSSSQILIGLILGLIGLAIMKNPWEFLPGIIFDTRSILLSVCGLFFGMVPTVTATILTGGYRLYLGGSGAWTGFAVIVISSAVGLGWRHFRTKDLDSISNKSLYLMGCVTHALMLLLMLTLPRAIALGILSKITFPVMLISPFAYFEIRKANL</sequence>
<evidence type="ECO:0000313" key="9">
    <source>
        <dbReference type="EMBL" id="RAM00098.1"/>
    </source>
</evidence>
<feature type="transmembrane region" description="Helical" evidence="6">
    <location>
        <begin position="7"/>
        <end position="29"/>
    </location>
</feature>
<evidence type="ECO:0000313" key="10">
    <source>
        <dbReference type="Proteomes" id="UP000248798"/>
    </source>
</evidence>
<evidence type="ECO:0000256" key="3">
    <source>
        <dbReference type="ARBA" id="ARBA00022692"/>
    </source>
</evidence>
<accession>A0A328F6I1</accession>